<protein>
    <recommendedName>
        <fullName evidence="4">Zn(2)-C6 fungal-type domain-containing protein</fullName>
    </recommendedName>
</protein>
<dbReference type="OrthoDB" id="5380854at2759"/>
<evidence type="ECO:0000259" key="4">
    <source>
        <dbReference type="PROSITE" id="PS50048"/>
    </source>
</evidence>
<dbReference type="InterPro" id="IPR036864">
    <property type="entry name" value="Zn2-C6_fun-type_DNA-bd_sf"/>
</dbReference>
<dbReference type="GO" id="GO:0008270">
    <property type="term" value="F:zinc ion binding"/>
    <property type="evidence" value="ECO:0007669"/>
    <property type="project" value="InterPro"/>
</dbReference>
<dbReference type="SMART" id="SM00066">
    <property type="entry name" value="GAL4"/>
    <property type="match status" value="1"/>
</dbReference>
<dbReference type="SUPFAM" id="SSF57701">
    <property type="entry name" value="Zn2/Cys6 DNA-binding domain"/>
    <property type="match status" value="1"/>
</dbReference>
<evidence type="ECO:0000313" key="6">
    <source>
        <dbReference type="Proteomes" id="UP000050424"/>
    </source>
</evidence>
<feature type="domain" description="Zn(2)-C6 fungal-type" evidence="4">
    <location>
        <begin position="15"/>
        <end position="43"/>
    </location>
</feature>
<dbReference type="Gene3D" id="4.10.240.10">
    <property type="entry name" value="Zn(2)-C6 fungal-type DNA-binding domain"/>
    <property type="match status" value="1"/>
</dbReference>
<evidence type="ECO:0000256" key="1">
    <source>
        <dbReference type="ARBA" id="ARBA00004123"/>
    </source>
</evidence>
<feature type="region of interest" description="Disordered" evidence="3">
    <location>
        <begin position="63"/>
        <end position="119"/>
    </location>
</feature>
<dbReference type="EMBL" id="LKCW01000149">
    <property type="protein sequence ID" value="KPM37945.1"/>
    <property type="molecule type" value="Genomic_DNA"/>
</dbReference>
<dbReference type="InterPro" id="IPR001138">
    <property type="entry name" value="Zn2Cys6_DnaBD"/>
</dbReference>
<dbReference type="PANTHER" id="PTHR37534:SF51">
    <property type="entry name" value="ACRIFLAVINE SENSITIVITY CONTROL PROTEIN ACR-2"/>
    <property type="match status" value="1"/>
</dbReference>
<dbReference type="AlphaFoldDB" id="A0A0P7BAX7"/>
<gene>
    <name evidence="5" type="ORF">AK830_g8653</name>
</gene>
<evidence type="ECO:0000256" key="3">
    <source>
        <dbReference type="SAM" id="MobiDB-lite"/>
    </source>
</evidence>
<keyword evidence="2" id="KW-0539">Nucleus</keyword>
<evidence type="ECO:0000313" key="5">
    <source>
        <dbReference type="EMBL" id="KPM37945.1"/>
    </source>
</evidence>
<dbReference type="Pfam" id="PF11951">
    <property type="entry name" value="Fungal_trans_2"/>
    <property type="match status" value="1"/>
</dbReference>
<dbReference type="GO" id="GO:0000981">
    <property type="term" value="F:DNA-binding transcription factor activity, RNA polymerase II-specific"/>
    <property type="evidence" value="ECO:0007669"/>
    <property type="project" value="InterPro"/>
</dbReference>
<feature type="compositionally biased region" description="Low complexity" evidence="3">
    <location>
        <begin position="89"/>
        <end position="109"/>
    </location>
</feature>
<keyword evidence="6" id="KW-1185">Reference proteome</keyword>
<dbReference type="GO" id="GO:0045944">
    <property type="term" value="P:positive regulation of transcription by RNA polymerase II"/>
    <property type="evidence" value="ECO:0007669"/>
    <property type="project" value="TreeGrafter"/>
</dbReference>
<dbReference type="PROSITE" id="PS50048">
    <property type="entry name" value="ZN2_CY6_FUNGAL_2"/>
    <property type="match status" value="1"/>
</dbReference>
<dbReference type="GO" id="GO:0005634">
    <property type="term" value="C:nucleus"/>
    <property type="evidence" value="ECO:0007669"/>
    <property type="project" value="UniProtKB-SubCell"/>
</dbReference>
<dbReference type="PANTHER" id="PTHR37534">
    <property type="entry name" value="TRANSCRIPTIONAL ACTIVATOR PROTEIN UGA3"/>
    <property type="match status" value="1"/>
</dbReference>
<dbReference type="GO" id="GO:0000976">
    <property type="term" value="F:transcription cis-regulatory region binding"/>
    <property type="evidence" value="ECO:0007669"/>
    <property type="project" value="TreeGrafter"/>
</dbReference>
<comment type="subcellular location">
    <subcellularLocation>
        <location evidence="1">Nucleus</location>
    </subcellularLocation>
</comment>
<comment type="caution">
    <text evidence="5">The sequence shown here is derived from an EMBL/GenBank/DDBJ whole genome shotgun (WGS) entry which is preliminary data.</text>
</comment>
<dbReference type="InterPro" id="IPR021858">
    <property type="entry name" value="Fun_TF"/>
</dbReference>
<dbReference type="STRING" id="78410.A0A0P7BAX7"/>
<organism evidence="5 6">
    <name type="scientific">Neonectria ditissima</name>
    <dbReference type="NCBI Taxonomy" id="78410"/>
    <lineage>
        <taxon>Eukaryota</taxon>
        <taxon>Fungi</taxon>
        <taxon>Dikarya</taxon>
        <taxon>Ascomycota</taxon>
        <taxon>Pezizomycotina</taxon>
        <taxon>Sordariomycetes</taxon>
        <taxon>Hypocreomycetidae</taxon>
        <taxon>Hypocreales</taxon>
        <taxon>Nectriaceae</taxon>
        <taxon>Neonectria</taxon>
    </lineage>
</organism>
<dbReference type="Pfam" id="PF00172">
    <property type="entry name" value="Zn_clus"/>
    <property type="match status" value="1"/>
</dbReference>
<accession>A0A0P7BAX7</accession>
<name>A0A0P7BAX7_9HYPO</name>
<proteinExistence type="predicted"/>
<sequence>MAPSADVQSGGADKPCHNCRRRRLRCDRSVPQCSKCAARGIECLGYGQLFLWTGAVASRGKLAGQKSSAALYPDPGPPPRRRRRDRHVSAAAPSEADSSETTETTAAGDPDADADADAASVVSSHADDAFVAGGDTQLACVTSPTPPEYEYETETLSQSLTQTLTQNSTPWVLVDPIFQDMRYSQRQYLAYFSSRLCRDFVAYDIPEHNPFRNLLPLTRAHPLLRQVIIAASATHMYNRARPWLGPDSLDRGDGPRHLLVDALIAKQKVLRMMSSALQSINSIDGDVLLASVLFLINVELIESGKQNWKAHLDGAGRIMSLLPVSSVDESLRNYLMSDCFVYYILESTFRPSATDSRSFFHSCQGLPIFEKTANSYYCCPPELLDILLTAARLSSTVTDEVVSPDMVTTAGATFFTRAQNIDVIAWAREVETLPSEYSDPVLSRFRVASAHRLGTCLYILHAIPSLDQVFGEEMADSLLEELHQTLISIPEDDANFKATAWTTFIFGASVKTPEMKEWVIDRIKRLMLESPWGFLYAARDALHMLWGLQAEGKRNKSWVQSLRELDLDFLVV</sequence>
<dbReference type="PROSITE" id="PS00463">
    <property type="entry name" value="ZN2_CY6_FUNGAL_1"/>
    <property type="match status" value="1"/>
</dbReference>
<reference evidence="5 6" key="1">
    <citation type="submission" date="2015-09" db="EMBL/GenBank/DDBJ databases">
        <title>Draft genome of a European isolate of the apple canker pathogen Neonectria ditissima.</title>
        <authorList>
            <person name="Gomez-Cortecero A."/>
            <person name="Harrison R.J."/>
            <person name="Armitage A.D."/>
        </authorList>
    </citation>
    <scope>NUCLEOTIDE SEQUENCE [LARGE SCALE GENOMIC DNA]</scope>
    <source>
        <strain evidence="5 6">R09/05</strain>
    </source>
</reference>
<evidence type="ECO:0000256" key="2">
    <source>
        <dbReference type="ARBA" id="ARBA00023242"/>
    </source>
</evidence>
<dbReference type="Proteomes" id="UP000050424">
    <property type="component" value="Unassembled WGS sequence"/>
</dbReference>